<dbReference type="SUPFAM" id="SSF53474">
    <property type="entry name" value="alpha/beta-Hydrolases"/>
    <property type="match status" value="1"/>
</dbReference>
<dbReference type="InterPro" id="IPR000073">
    <property type="entry name" value="AB_hydrolase_1"/>
</dbReference>
<evidence type="ECO:0000313" key="2">
    <source>
        <dbReference type="EMBL" id="MRX70103.1"/>
    </source>
</evidence>
<dbReference type="Gene3D" id="3.40.50.1820">
    <property type="entry name" value="alpha/beta hydrolase"/>
    <property type="match status" value="1"/>
</dbReference>
<dbReference type="InterPro" id="IPR045889">
    <property type="entry name" value="MES/HNL"/>
</dbReference>
<dbReference type="PRINTS" id="PR00111">
    <property type="entry name" value="ABHYDROLASE"/>
</dbReference>
<protein>
    <submittedName>
        <fullName evidence="2">Alpha/beta fold hydrolase</fullName>
    </submittedName>
    <submittedName>
        <fullName evidence="3">Pimeloyl-ACP methyl ester carboxylesterase</fullName>
    </submittedName>
</protein>
<feature type="domain" description="AB hydrolase-1" evidence="1">
    <location>
        <begin position="8"/>
        <end position="235"/>
    </location>
</feature>
<dbReference type="Proteomes" id="UP000317289">
    <property type="component" value="Unassembled WGS sequence"/>
</dbReference>
<reference evidence="2 5" key="2">
    <citation type="submission" date="2019-11" db="EMBL/GenBank/DDBJ databases">
        <title>Flavobacterium resistens genome.</title>
        <authorList>
            <person name="Wilson V.M."/>
            <person name="Newman J.D."/>
        </authorList>
    </citation>
    <scope>NUCLEOTIDE SEQUENCE [LARGE SCALE GENOMIC DNA]</scope>
    <source>
        <strain evidence="2 5">DSM 19382</strain>
    </source>
</reference>
<dbReference type="PANTHER" id="PTHR10992">
    <property type="entry name" value="METHYLESTERASE FAMILY MEMBER"/>
    <property type="match status" value="1"/>
</dbReference>
<evidence type="ECO:0000313" key="4">
    <source>
        <dbReference type="Proteomes" id="UP000317289"/>
    </source>
</evidence>
<dbReference type="RefSeq" id="WP_142452379.1">
    <property type="nucleotide sequence ID" value="NZ_FXTA01000007.1"/>
</dbReference>
<organism evidence="3 4">
    <name type="scientific">Flavobacterium resistens</name>
    <dbReference type="NCBI Taxonomy" id="443612"/>
    <lineage>
        <taxon>Bacteria</taxon>
        <taxon>Pseudomonadati</taxon>
        <taxon>Bacteroidota</taxon>
        <taxon>Flavobacteriia</taxon>
        <taxon>Flavobacteriales</taxon>
        <taxon>Flavobacteriaceae</taxon>
        <taxon>Flavobacterium</taxon>
    </lineage>
</organism>
<gene>
    <name evidence="2" type="ORF">GJU42_19190</name>
    <name evidence="3" type="ORF">SAMN06265349_10760</name>
</gene>
<dbReference type="InterPro" id="IPR029058">
    <property type="entry name" value="AB_hydrolase_fold"/>
</dbReference>
<evidence type="ECO:0000313" key="3">
    <source>
        <dbReference type="EMBL" id="SMO92395.1"/>
    </source>
</evidence>
<keyword evidence="5" id="KW-1185">Reference proteome</keyword>
<dbReference type="EMBL" id="FXTA01000007">
    <property type="protein sequence ID" value="SMO92395.1"/>
    <property type="molecule type" value="Genomic_DNA"/>
</dbReference>
<dbReference type="AlphaFoldDB" id="A0A521F853"/>
<name>A0A521F853_9FLAO</name>
<accession>A0A521F853</accession>
<evidence type="ECO:0000259" key="1">
    <source>
        <dbReference type="Pfam" id="PF12697"/>
    </source>
</evidence>
<reference evidence="3 4" key="1">
    <citation type="submission" date="2017-05" db="EMBL/GenBank/DDBJ databases">
        <authorList>
            <person name="Varghese N."/>
            <person name="Submissions S."/>
        </authorList>
    </citation>
    <scope>NUCLEOTIDE SEQUENCE [LARGE SCALE GENOMIC DNA]</scope>
    <source>
        <strain evidence="3 4">DSM 19382</strain>
    </source>
</reference>
<dbReference type="Pfam" id="PF12697">
    <property type="entry name" value="Abhydrolase_6"/>
    <property type="match status" value="1"/>
</dbReference>
<dbReference type="GO" id="GO:0080032">
    <property type="term" value="F:methyl jasmonate esterase activity"/>
    <property type="evidence" value="ECO:0007669"/>
    <property type="project" value="TreeGrafter"/>
</dbReference>
<dbReference type="GO" id="GO:0080030">
    <property type="term" value="F:methyl indole-3-acetate esterase activity"/>
    <property type="evidence" value="ECO:0007669"/>
    <property type="project" value="TreeGrafter"/>
</dbReference>
<keyword evidence="2" id="KW-0378">Hydrolase</keyword>
<dbReference type="EMBL" id="WKKG01000011">
    <property type="protein sequence ID" value="MRX70103.1"/>
    <property type="molecule type" value="Genomic_DNA"/>
</dbReference>
<dbReference type="PANTHER" id="PTHR10992:SF1086">
    <property type="entry name" value="AB HYDROLASE-1 DOMAIN-CONTAINING PROTEIN"/>
    <property type="match status" value="1"/>
</dbReference>
<evidence type="ECO:0000313" key="5">
    <source>
        <dbReference type="Proteomes" id="UP000468990"/>
    </source>
</evidence>
<dbReference type="Proteomes" id="UP000468990">
    <property type="component" value="Unassembled WGS sequence"/>
</dbReference>
<proteinExistence type="predicted"/>
<dbReference type="OrthoDB" id="9112061at2"/>
<sequence length="241" mass="26779">MKNNKKTFVLVHAAWHGAWSFDKTKKKLEESDVKVITFDLPGHGKDKTEIKDISLAAYVQKVKDEILKLNEPVVLVGHSLAGFVVSQVAEEIPDRIEKLVFISAMIPYEGKTAFDIISADTKSQLLQNLIFSEDKSWATVNEETLKNVVYNRASAEQIIEATPNLVRQATQPFFAVVATTANTFGKIDKTYIICENDKIISSTAQRNLIEQIGIRKSLILDTGHVPNIENPDALALAILDS</sequence>